<dbReference type="EMBL" id="CAJDYZ010004180">
    <property type="protein sequence ID" value="CAD1471017.1"/>
    <property type="molecule type" value="Genomic_DNA"/>
</dbReference>
<proteinExistence type="predicted"/>
<dbReference type="AlphaFoldDB" id="A0A6V7H0V0"/>
<dbReference type="OrthoDB" id="300641at2759"/>
<evidence type="ECO:0000256" key="1">
    <source>
        <dbReference type="SAM" id="MobiDB-lite"/>
    </source>
</evidence>
<evidence type="ECO:0000313" key="3">
    <source>
        <dbReference type="Proteomes" id="UP000752696"/>
    </source>
</evidence>
<comment type="caution">
    <text evidence="2">The sequence shown here is derived from an EMBL/GenBank/DDBJ whole genome shotgun (WGS) entry which is preliminary data.</text>
</comment>
<feature type="compositionally biased region" description="Acidic residues" evidence="1">
    <location>
        <begin position="303"/>
        <end position="318"/>
    </location>
</feature>
<sequence length="435" mass="49585">MRCPIQEMNGSSKFSTAASITRVVPEPPSAAIEKSFYNPFTVDLSLNDTNPPATKGRNQYRCNGRECNHPTEVKRIYLREVAVGTDNDLLPLDQKSRSSIVEKSRRITFEPDIERHNSYHPANRNNINENVATSIITNRRSHNYNKASLNRSLNFSNAQHATTNKEIRNYAKEEQRVAENGSCSAKSAIGNDQSKIFLNNRQDIDNEENDYTPIPVKQLIQEFEKTCRPVLQYKQFSPKVIPIMQRQSPLDNDISRFFERQNSVNKYKYAEEDEHRRMAERQRYEELAKLQDRCNNGYSVSTDDTEYTTDDGSDSETNDYSEEIIYREKSESSSIMNGDQDYCSSIYRDECSSRRRSVTSEEVENFCNGSGKFTNTESHVPVEAKSLLLSMIASQEDILQTIKHLRNTPVLGNLLGNGVNSPDCEFTVDASPDVG</sequence>
<reference evidence="2" key="1">
    <citation type="submission" date="2020-07" db="EMBL/GenBank/DDBJ databases">
        <authorList>
            <person name="Nazaruddin N."/>
        </authorList>
    </citation>
    <scope>NUCLEOTIDE SEQUENCE</scope>
</reference>
<accession>A0A6V7H0V0</accession>
<name>A0A6V7H0V0_9HYME</name>
<protein>
    <submittedName>
        <fullName evidence="2">Uncharacterized protein</fullName>
    </submittedName>
</protein>
<feature type="non-terminal residue" evidence="2">
    <location>
        <position position="435"/>
    </location>
</feature>
<keyword evidence="3" id="KW-1185">Reference proteome</keyword>
<dbReference type="Proteomes" id="UP000752696">
    <property type="component" value="Unassembled WGS sequence"/>
</dbReference>
<evidence type="ECO:0000313" key="2">
    <source>
        <dbReference type="EMBL" id="CAD1471017.1"/>
    </source>
</evidence>
<feature type="region of interest" description="Disordered" evidence="1">
    <location>
        <begin position="295"/>
        <end position="318"/>
    </location>
</feature>
<organism evidence="2 3">
    <name type="scientific">Heterotrigona itama</name>
    <dbReference type="NCBI Taxonomy" id="395501"/>
    <lineage>
        <taxon>Eukaryota</taxon>
        <taxon>Metazoa</taxon>
        <taxon>Ecdysozoa</taxon>
        <taxon>Arthropoda</taxon>
        <taxon>Hexapoda</taxon>
        <taxon>Insecta</taxon>
        <taxon>Pterygota</taxon>
        <taxon>Neoptera</taxon>
        <taxon>Endopterygota</taxon>
        <taxon>Hymenoptera</taxon>
        <taxon>Apocrita</taxon>
        <taxon>Aculeata</taxon>
        <taxon>Apoidea</taxon>
        <taxon>Anthophila</taxon>
        <taxon>Apidae</taxon>
        <taxon>Heterotrigona</taxon>
    </lineage>
</organism>
<gene>
    <name evidence="2" type="ORF">MHI_LOCUS210335</name>
</gene>